<evidence type="ECO:0000313" key="4">
    <source>
        <dbReference type="Proteomes" id="UP000216352"/>
    </source>
</evidence>
<dbReference type="Pfam" id="PF03432">
    <property type="entry name" value="Relaxase"/>
    <property type="match status" value="1"/>
</dbReference>
<sequence>MAVVTMGRKVKTRYTSATPLADAISYVIDRTKTEDGALVSSSYSTERHDGERLARPMEADLRAAPQGIRRDTVWAIHLKHSFAPDDPVTAEQVHELGVRLAEEITGGDFKFVVATHTNRPHLHNHLIICAAQQMEPHLHMRLPKDIIDQWRQISDRLCLDANLSVIDHPETVQDRRGMSFAEIYEQAKGKGVKAAMRTTIDLAAANSHSFDEFRGLLEAAGVKVEARGAHLTYTLLESGFKVRDNRLGEAYSMGNVMARMARTAVVPISFNSSLIEHKDGDRVTVWLPGAKRQKKITIPMDRIVRAGSTWRAYLSDEATQIVTDRRGIYEQSLPARGLYQWFGRPTESLGKSAETKLDVRAGVSDAQRRYYVAQGYRIDRLREAAKALDAATRWTREAGGDADKGIEILRERLRDEHAMLQASVIALADAIDNGTTEAQVEAREEMTLRETRVAQLEDDLGSIERHAARTRDMESEERKRERDRTVKRGHRL</sequence>
<dbReference type="EMBL" id="MWWX01000013">
    <property type="protein sequence ID" value="OZG60714.1"/>
    <property type="molecule type" value="Genomic_DNA"/>
</dbReference>
<dbReference type="AlphaFoldDB" id="A0A261FNH9"/>
<dbReference type="OrthoDB" id="5688559at2"/>
<reference evidence="3 4" key="1">
    <citation type="journal article" date="2017" name="BMC Genomics">
        <title>Comparative genomic and phylogenomic analyses of the Bifidobacteriaceae family.</title>
        <authorList>
            <person name="Lugli G.A."/>
            <person name="Milani C."/>
            <person name="Turroni F."/>
            <person name="Duranti S."/>
            <person name="Mancabelli L."/>
            <person name="Mangifesta M."/>
            <person name="Ferrario C."/>
            <person name="Modesto M."/>
            <person name="Mattarelli P."/>
            <person name="Jiri K."/>
            <person name="van Sinderen D."/>
            <person name="Ventura M."/>
        </authorList>
    </citation>
    <scope>NUCLEOTIDE SEQUENCE [LARGE SCALE GENOMIC DNA]</scope>
    <source>
        <strain evidence="3 4">DSM 28807</strain>
    </source>
</reference>
<gene>
    <name evidence="3" type="ORF">BLEM_1683</name>
</gene>
<keyword evidence="4" id="KW-1185">Reference proteome</keyword>
<name>A0A261FNH9_9BIFI</name>
<evidence type="ECO:0000259" key="2">
    <source>
        <dbReference type="Pfam" id="PF03432"/>
    </source>
</evidence>
<feature type="compositionally biased region" description="Basic and acidic residues" evidence="1">
    <location>
        <begin position="462"/>
        <end position="486"/>
    </location>
</feature>
<evidence type="ECO:0000256" key="1">
    <source>
        <dbReference type="SAM" id="MobiDB-lite"/>
    </source>
</evidence>
<evidence type="ECO:0000313" key="3">
    <source>
        <dbReference type="EMBL" id="OZG60714.1"/>
    </source>
</evidence>
<protein>
    <submittedName>
        <fullName evidence="3">Mobilization protein</fullName>
    </submittedName>
</protein>
<dbReference type="RefSeq" id="WP_072727089.1">
    <property type="nucleotide sequence ID" value="NZ_BDIS01000035.1"/>
</dbReference>
<organism evidence="3 4">
    <name type="scientific">Bifidobacterium lemurum</name>
    <dbReference type="NCBI Taxonomy" id="1603886"/>
    <lineage>
        <taxon>Bacteria</taxon>
        <taxon>Bacillati</taxon>
        <taxon>Actinomycetota</taxon>
        <taxon>Actinomycetes</taxon>
        <taxon>Bifidobacteriales</taxon>
        <taxon>Bifidobacteriaceae</taxon>
        <taxon>Bifidobacterium</taxon>
    </lineage>
</organism>
<accession>A0A261FNH9</accession>
<feature type="region of interest" description="Disordered" evidence="1">
    <location>
        <begin position="462"/>
        <end position="492"/>
    </location>
</feature>
<dbReference type="STRING" id="1603886.GCA_001895165_02255"/>
<dbReference type="Proteomes" id="UP000216352">
    <property type="component" value="Unassembled WGS sequence"/>
</dbReference>
<dbReference type="InterPro" id="IPR005094">
    <property type="entry name" value="Endonuclease_MobA/VirD2"/>
</dbReference>
<feature type="domain" description="MobA/VirD2-like nuclease" evidence="2">
    <location>
        <begin position="26"/>
        <end position="163"/>
    </location>
</feature>
<proteinExistence type="predicted"/>
<comment type="caution">
    <text evidence="3">The sequence shown here is derived from an EMBL/GenBank/DDBJ whole genome shotgun (WGS) entry which is preliminary data.</text>
</comment>